<protein>
    <submittedName>
        <fullName evidence="10">MFS transporter</fullName>
    </submittedName>
</protein>
<feature type="transmembrane region" description="Helical" evidence="8">
    <location>
        <begin position="12"/>
        <end position="31"/>
    </location>
</feature>
<sequence>MKFRIFFRFTTVMILYYISCCAIMGFAALFMQSRGFTNTETGLFFTCSSFLCIVQQMLYGVALDRFPRLSARHFLLGFGVISILLGILLSFTTKKTVLFICYTLLNSCILTSSSLINTFGIEFVNAGIPLNFGLARGLGSLSYACSSLFLGNIISHYSVSVILPLHIATQCVLLLLLSLHTVNTPGSSTMPTELPSESSHNMLSFLRANPFLLLLFTGMLLLYFSYTVINNFHINIIEATGGGSRELGISTSIAALLELPAMAAFTPLSRKILPRTLLLISCVFFFLKISMLFFAGNIIDVYASQILQFFSYGIFVPASTYYINSILPPCDKMKGQSALGIFTFGLSGLISSLLCGALLDLFSVKIMLGCFSLLALAGLIITIIACRKLHAYETL</sequence>
<dbReference type="RefSeq" id="WP_277239042.1">
    <property type="nucleotide sequence ID" value="NZ_CALWFG010000071.1"/>
</dbReference>
<feature type="transmembrane region" description="Helical" evidence="8">
    <location>
        <begin position="339"/>
        <end position="359"/>
    </location>
</feature>
<feature type="transmembrane region" description="Helical" evidence="8">
    <location>
        <begin position="305"/>
        <end position="327"/>
    </location>
</feature>
<evidence type="ECO:0000256" key="4">
    <source>
        <dbReference type="ARBA" id="ARBA00022519"/>
    </source>
</evidence>
<keyword evidence="5 8" id="KW-0812">Transmembrane</keyword>
<dbReference type="PANTHER" id="PTHR23522">
    <property type="entry name" value="BLL5896 PROTEIN"/>
    <property type="match status" value="1"/>
</dbReference>
<dbReference type="InterPro" id="IPR024989">
    <property type="entry name" value="MFS_assoc_dom"/>
</dbReference>
<dbReference type="InterPro" id="IPR020846">
    <property type="entry name" value="MFS_dom"/>
</dbReference>
<organism evidence="10 11">
    <name type="scientific">Merdimonas faecis</name>
    <dbReference type="NCBI Taxonomy" id="1653435"/>
    <lineage>
        <taxon>Bacteria</taxon>
        <taxon>Bacillati</taxon>
        <taxon>Bacillota</taxon>
        <taxon>Clostridia</taxon>
        <taxon>Lachnospirales</taxon>
        <taxon>Lachnospiraceae</taxon>
        <taxon>Merdimonas</taxon>
    </lineage>
</organism>
<evidence type="ECO:0000256" key="8">
    <source>
        <dbReference type="SAM" id="Phobius"/>
    </source>
</evidence>
<feature type="transmembrane region" description="Helical" evidence="8">
    <location>
        <begin position="365"/>
        <end position="386"/>
    </location>
</feature>
<dbReference type="InterPro" id="IPR036259">
    <property type="entry name" value="MFS_trans_sf"/>
</dbReference>
<dbReference type="Proteomes" id="UP000813420">
    <property type="component" value="Unassembled WGS sequence"/>
</dbReference>
<dbReference type="PROSITE" id="PS50850">
    <property type="entry name" value="MFS"/>
    <property type="match status" value="1"/>
</dbReference>
<keyword evidence="2" id="KW-0813">Transport</keyword>
<dbReference type="PANTHER" id="PTHR23522:SF10">
    <property type="entry name" value="3-PHENYLPROPIONIC ACID TRANSPORTER-RELATED"/>
    <property type="match status" value="1"/>
</dbReference>
<feature type="transmembrane region" description="Helical" evidence="8">
    <location>
        <begin position="133"/>
        <end position="155"/>
    </location>
</feature>
<evidence type="ECO:0000256" key="2">
    <source>
        <dbReference type="ARBA" id="ARBA00022448"/>
    </source>
</evidence>
<keyword evidence="6 8" id="KW-1133">Transmembrane helix</keyword>
<accession>A0A9D3AI03</accession>
<dbReference type="AlphaFoldDB" id="A0A9D3AI03"/>
<dbReference type="GO" id="GO:0005886">
    <property type="term" value="C:plasma membrane"/>
    <property type="evidence" value="ECO:0007669"/>
    <property type="project" value="UniProtKB-SubCell"/>
</dbReference>
<comment type="subcellular location">
    <subcellularLocation>
        <location evidence="1">Cell inner membrane</location>
        <topology evidence="1">Multi-pass membrane protein</topology>
    </subcellularLocation>
</comment>
<keyword evidence="4" id="KW-0997">Cell inner membrane</keyword>
<gene>
    <name evidence="10" type="ORF">K8V39_00870</name>
</gene>
<feature type="transmembrane region" description="Helical" evidence="8">
    <location>
        <begin position="277"/>
        <end position="299"/>
    </location>
</feature>
<feature type="transmembrane region" description="Helical" evidence="8">
    <location>
        <begin position="74"/>
        <end position="91"/>
    </location>
</feature>
<dbReference type="EMBL" id="DYXE01000008">
    <property type="protein sequence ID" value="HJH48799.1"/>
    <property type="molecule type" value="Genomic_DNA"/>
</dbReference>
<feature type="transmembrane region" description="Helical" evidence="8">
    <location>
        <begin position="161"/>
        <end position="182"/>
    </location>
</feature>
<evidence type="ECO:0000313" key="10">
    <source>
        <dbReference type="EMBL" id="HJH48799.1"/>
    </source>
</evidence>
<evidence type="ECO:0000256" key="1">
    <source>
        <dbReference type="ARBA" id="ARBA00004429"/>
    </source>
</evidence>
<evidence type="ECO:0000256" key="3">
    <source>
        <dbReference type="ARBA" id="ARBA00022475"/>
    </source>
</evidence>
<evidence type="ECO:0000313" key="11">
    <source>
        <dbReference type="Proteomes" id="UP000813420"/>
    </source>
</evidence>
<dbReference type="Gene3D" id="1.20.1250.20">
    <property type="entry name" value="MFS general substrate transporter like domains"/>
    <property type="match status" value="2"/>
</dbReference>
<reference evidence="10" key="1">
    <citation type="journal article" date="2021" name="PeerJ">
        <title>Extensive microbial diversity within the chicken gut microbiome revealed by metagenomics and culture.</title>
        <authorList>
            <person name="Gilroy R."/>
            <person name="Ravi A."/>
            <person name="Getino M."/>
            <person name="Pursley I."/>
            <person name="Horton D.L."/>
            <person name="Alikhan N.F."/>
            <person name="Baker D."/>
            <person name="Gharbi K."/>
            <person name="Hall N."/>
            <person name="Watson M."/>
            <person name="Adriaenssens E.M."/>
            <person name="Foster-Nyarko E."/>
            <person name="Jarju S."/>
            <person name="Secka A."/>
            <person name="Antonio M."/>
            <person name="Oren A."/>
            <person name="Chaudhuri R.R."/>
            <person name="La Ragione R."/>
            <person name="Hildebrand F."/>
            <person name="Pallen M.J."/>
        </authorList>
    </citation>
    <scope>NUCLEOTIDE SEQUENCE</scope>
    <source>
        <strain evidence="10">USAMLcec4-12693</strain>
    </source>
</reference>
<evidence type="ECO:0000256" key="5">
    <source>
        <dbReference type="ARBA" id="ARBA00022692"/>
    </source>
</evidence>
<feature type="transmembrane region" description="Helical" evidence="8">
    <location>
        <begin position="43"/>
        <end position="62"/>
    </location>
</feature>
<feature type="transmembrane region" description="Helical" evidence="8">
    <location>
        <begin position="211"/>
        <end position="229"/>
    </location>
</feature>
<evidence type="ECO:0000259" key="9">
    <source>
        <dbReference type="PROSITE" id="PS50850"/>
    </source>
</evidence>
<reference evidence="10" key="2">
    <citation type="submission" date="2021-09" db="EMBL/GenBank/DDBJ databases">
        <authorList>
            <person name="Gilroy R."/>
        </authorList>
    </citation>
    <scope>NUCLEOTIDE SEQUENCE</scope>
    <source>
        <strain evidence="10">USAMLcec4-12693</strain>
    </source>
</reference>
<keyword evidence="7 8" id="KW-0472">Membrane</keyword>
<evidence type="ECO:0000256" key="7">
    <source>
        <dbReference type="ARBA" id="ARBA00023136"/>
    </source>
</evidence>
<name>A0A9D3AI03_9FIRM</name>
<proteinExistence type="predicted"/>
<dbReference type="GO" id="GO:0022857">
    <property type="term" value="F:transmembrane transporter activity"/>
    <property type="evidence" value="ECO:0007669"/>
    <property type="project" value="InterPro"/>
</dbReference>
<dbReference type="SUPFAM" id="SSF103473">
    <property type="entry name" value="MFS general substrate transporter"/>
    <property type="match status" value="1"/>
</dbReference>
<keyword evidence="3" id="KW-1003">Cell membrane</keyword>
<evidence type="ECO:0000256" key="6">
    <source>
        <dbReference type="ARBA" id="ARBA00022989"/>
    </source>
</evidence>
<comment type="caution">
    <text evidence="10">The sequence shown here is derived from an EMBL/GenBank/DDBJ whole genome shotgun (WGS) entry which is preliminary data.</text>
</comment>
<dbReference type="Pfam" id="PF12832">
    <property type="entry name" value="MFS_1_like"/>
    <property type="match status" value="1"/>
</dbReference>
<feature type="domain" description="Major facilitator superfamily (MFS) profile" evidence="9">
    <location>
        <begin position="211"/>
        <end position="395"/>
    </location>
</feature>